<sequence length="69" mass="7866">MRRNTLEISWYETRKSVISNFCACVALEAWKEKSGTSRLDHEDVSDNLGAGETSSIAIHWNNPLRGVKW</sequence>
<comment type="caution">
    <text evidence="1">The sequence shown here is derived from an EMBL/GenBank/DDBJ whole genome shotgun (WGS) entry which is preliminary data.</text>
</comment>
<reference evidence="1 2" key="1">
    <citation type="submission" date="2024-06" db="EMBL/GenBank/DDBJ databases">
        <authorList>
            <person name="Pan Q."/>
            <person name="Wen M."/>
            <person name="Jouanno E."/>
            <person name="Zahm M."/>
            <person name="Klopp C."/>
            <person name="Cabau C."/>
            <person name="Louis A."/>
            <person name="Berthelot C."/>
            <person name="Parey E."/>
            <person name="Roest Crollius H."/>
            <person name="Montfort J."/>
            <person name="Robinson-Rechavi M."/>
            <person name="Bouchez O."/>
            <person name="Lampietro C."/>
            <person name="Lopez Roques C."/>
            <person name="Donnadieu C."/>
            <person name="Postlethwait J."/>
            <person name="Bobe J."/>
            <person name="Verreycken H."/>
            <person name="Guiguen Y."/>
        </authorList>
    </citation>
    <scope>NUCLEOTIDE SEQUENCE [LARGE SCALE GENOMIC DNA]</scope>
    <source>
        <strain evidence="1">Up_M1</strain>
        <tissue evidence="1">Testis</tissue>
    </source>
</reference>
<dbReference type="EMBL" id="JAGEUA010000004">
    <property type="protein sequence ID" value="KAL0985702.1"/>
    <property type="molecule type" value="Genomic_DNA"/>
</dbReference>
<keyword evidence="2" id="KW-1185">Reference proteome</keyword>
<dbReference type="Proteomes" id="UP001557470">
    <property type="component" value="Unassembled WGS sequence"/>
</dbReference>
<protein>
    <submittedName>
        <fullName evidence="1">Uncharacterized protein</fullName>
    </submittedName>
</protein>
<accession>A0ABD0XH74</accession>
<name>A0ABD0XH74_UMBPY</name>
<evidence type="ECO:0000313" key="1">
    <source>
        <dbReference type="EMBL" id="KAL0985702.1"/>
    </source>
</evidence>
<gene>
    <name evidence="1" type="ORF">UPYG_G00160740</name>
</gene>
<dbReference type="AlphaFoldDB" id="A0ABD0XH74"/>
<organism evidence="1 2">
    <name type="scientific">Umbra pygmaea</name>
    <name type="common">Eastern mudminnow</name>
    <dbReference type="NCBI Taxonomy" id="75934"/>
    <lineage>
        <taxon>Eukaryota</taxon>
        <taxon>Metazoa</taxon>
        <taxon>Chordata</taxon>
        <taxon>Craniata</taxon>
        <taxon>Vertebrata</taxon>
        <taxon>Euteleostomi</taxon>
        <taxon>Actinopterygii</taxon>
        <taxon>Neopterygii</taxon>
        <taxon>Teleostei</taxon>
        <taxon>Protacanthopterygii</taxon>
        <taxon>Esociformes</taxon>
        <taxon>Umbridae</taxon>
        <taxon>Umbra</taxon>
    </lineage>
</organism>
<proteinExistence type="predicted"/>
<evidence type="ECO:0000313" key="2">
    <source>
        <dbReference type="Proteomes" id="UP001557470"/>
    </source>
</evidence>